<dbReference type="GO" id="GO:0008168">
    <property type="term" value="F:methyltransferase activity"/>
    <property type="evidence" value="ECO:0007669"/>
    <property type="project" value="UniProtKB-KW"/>
</dbReference>
<proteinExistence type="predicted"/>
<dbReference type="GO" id="GO:0032259">
    <property type="term" value="P:methylation"/>
    <property type="evidence" value="ECO:0007669"/>
    <property type="project" value="UniProtKB-KW"/>
</dbReference>
<evidence type="ECO:0000313" key="3">
    <source>
        <dbReference type="EMBL" id="MCW9707207.1"/>
    </source>
</evidence>
<dbReference type="PANTHER" id="PTHR43464:SF94">
    <property type="entry name" value="MALONYL-[ACYL-CARRIER PROTEIN] O-METHYLTRANSFERASE"/>
    <property type="match status" value="1"/>
</dbReference>
<dbReference type="EMBL" id="JAGGJA010000006">
    <property type="protein sequence ID" value="MCW9707207.1"/>
    <property type="molecule type" value="Genomic_DNA"/>
</dbReference>
<evidence type="ECO:0000313" key="4">
    <source>
        <dbReference type="Proteomes" id="UP001207918"/>
    </source>
</evidence>
<name>A0ABT3PMN6_9BACT</name>
<dbReference type="Proteomes" id="UP001207918">
    <property type="component" value="Unassembled WGS sequence"/>
</dbReference>
<evidence type="ECO:0000259" key="2">
    <source>
        <dbReference type="Pfam" id="PF08241"/>
    </source>
</evidence>
<dbReference type="SUPFAM" id="SSF53335">
    <property type="entry name" value="S-adenosyl-L-methionine-dependent methyltransferases"/>
    <property type="match status" value="1"/>
</dbReference>
<feature type="domain" description="Methyltransferase type 11" evidence="2">
    <location>
        <begin position="59"/>
        <end position="154"/>
    </location>
</feature>
<organism evidence="3 4">
    <name type="scientific">Fodinibius salsisoli</name>
    <dbReference type="NCBI Taxonomy" id="2820877"/>
    <lineage>
        <taxon>Bacteria</taxon>
        <taxon>Pseudomonadati</taxon>
        <taxon>Balneolota</taxon>
        <taxon>Balneolia</taxon>
        <taxon>Balneolales</taxon>
        <taxon>Balneolaceae</taxon>
        <taxon>Fodinibius</taxon>
    </lineage>
</organism>
<accession>A0ABT3PMN6</accession>
<sequence>MTEDQGKLTTSKKQEIQHHFGKASSSYDKNANLQRQIADRLIASLEPWKAIIPEGPIIELGCGTGFVTEGLAELYSNREIEVTDLSQKMIECCRQKFPDTPHLRFSQMDAEYPPHEDPHYALTVSGFTAQWFDDPALTLGKWLRATKAGGLLLISFPGNESFPRWKKYCRELGLPYTGNTLPDVEEVVIKMSVEPSQVDYYEDTVTETFSSALDFFRSLKNIGASTQKEGRALSPSELSLLIDHWDSQSEGPVKVDYHVVFLAVKKDF</sequence>
<comment type="caution">
    <text evidence="3">The sequence shown here is derived from an EMBL/GenBank/DDBJ whole genome shotgun (WGS) entry which is preliminary data.</text>
</comment>
<dbReference type="Gene3D" id="3.40.50.150">
    <property type="entry name" value="Vaccinia Virus protein VP39"/>
    <property type="match status" value="1"/>
</dbReference>
<dbReference type="RefSeq" id="WP_265765964.1">
    <property type="nucleotide sequence ID" value="NZ_JAGGJA010000006.1"/>
</dbReference>
<keyword evidence="3" id="KW-0489">Methyltransferase</keyword>
<dbReference type="Pfam" id="PF08241">
    <property type="entry name" value="Methyltransf_11"/>
    <property type="match status" value="1"/>
</dbReference>
<dbReference type="PANTHER" id="PTHR43464">
    <property type="entry name" value="METHYLTRANSFERASE"/>
    <property type="match status" value="1"/>
</dbReference>
<keyword evidence="3" id="KW-0808">Transferase</keyword>
<evidence type="ECO:0000256" key="1">
    <source>
        <dbReference type="SAM" id="MobiDB-lite"/>
    </source>
</evidence>
<protein>
    <submittedName>
        <fullName evidence="3">Methyltransferase domain-containing protein</fullName>
    </submittedName>
</protein>
<reference evidence="3 4" key="1">
    <citation type="submission" date="2021-03" db="EMBL/GenBank/DDBJ databases">
        <title>Aliifodinibius sp. nov., a new bacterium isolated from saline soil.</title>
        <authorList>
            <person name="Galisteo C."/>
            <person name="De La Haba R."/>
            <person name="Sanchez-Porro C."/>
            <person name="Ventosa A."/>
        </authorList>
    </citation>
    <scope>NUCLEOTIDE SEQUENCE [LARGE SCALE GENOMIC DNA]</scope>
    <source>
        <strain evidence="3 4">1BSP15-2V2</strain>
    </source>
</reference>
<dbReference type="InterPro" id="IPR013216">
    <property type="entry name" value="Methyltransf_11"/>
</dbReference>
<dbReference type="InterPro" id="IPR029063">
    <property type="entry name" value="SAM-dependent_MTases_sf"/>
</dbReference>
<gene>
    <name evidence="3" type="ORF">J6I44_10090</name>
</gene>
<feature type="compositionally biased region" description="Basic and acidic residues" evidence="1">
    <location>
        <begin position="1"/>
        <end position="18"/>
    </location>
</feature>
<feature type="region of interest" description="Disordered" evidence="1">
    <location>
        <begin position="1"/>
        <end position="24"/>
    </location>
</feature>
<keyword evidence="4" id="KW-1185">Reference proteome</keyword>
<dbReference type="CDD" id="cd02440">
    <property type="entry name" value="AdoMet_MTases"/>
    <property type="match status" value="1"/>
</dbReference>